<dbReference type="InterPro" id="IPR036361">
    <property type="entry name" value="SAP_dom_sf"/>
</dbReference>
<organism evidence="3 5">
    <name type="scientific">Salinicoccus halodurans</name>
    <dbReference type="NCBI Taxonomy" id="407035"/>
    <lineage>
        <taxon>Bacteria</taxon>
        <taxon>Bacillati</taxon>
        <taxon>Bacillota</taxon>
        <taxon>Bacilli</taxon>
        <taxon>Bacillales</taxon>
        <taxon>Staphylococcaceae</taxon>
        <taxon>Salinicoccus</taxon>
    </lineage>
</organism>
<sequence length="296" mass="34846">MNLNAIEVLYLHFVNGRTHYEAVMYDFWITQYSSKAEDLIESLLEKEVIYRNDDLSVTLKKLKVPELKHLLRHSGIKISGNKNALIERIIDNRRFIDLKNENLKSVYTVKDVYKPFFEKTDFINYFHFNGHISVYEAYAYYLVHPDKSSEEIITGLLQENIENSINTPNKYNAIKSFQLLSHFYQEEMNDPESSIHYLNNFTMLIILQSILSYPSYKTLQSGSHFNIDNFTADKYRTILDTGLMTPYTLYHALVDDTDNLPYSYKIRNKAARFIIDHVMDDEDAEIKLRSLLDDEE</sequence>
<evidence type="ECO:0000313" key="4">
    <source>
        <dbReference type="Proteomes" id="UP000034029"/>
    </source>
</evidence>
<dbReference type="AlphaFoldDB" id="A0A0F7D512"/>
<dbReference type="PROSITE" id="PS50800">
    <property type="entry name" value="SAP"/>
    <property type="match status" value="1"/>
</dbReference>
<feature type="domain" description="SAP" evidence="1">
    <location>
        <begin position="59"/>
        <end position="93"/>
    </location>
</feature>
<proteinExistence type="predicted"/>
<accession>A0A0F7D512</accession>
<evidence type="ECO:0000313" key="2">
    <source>
        <dbReference type="EMBL" id="AKG75180.1"/>
    </source>
</evidence>
<dbReference type="InterPro" id="IPR003034">
    <property type="entry name" value="SAP_dom"/>
</dbReference>
<name>A0A0F7D512_9STAP</name>
<reference evidence="3 5" key="3">
    <citation type="submission" date="2016-10" db="EMBL/GenBank/DDBJ databases">
        <authorList>
            <person name="Varghese N."/>
            <person name="Submissions S."/>
        </authorList>
    </citation>
    <scope>NUCLEOTIDE SEQUENCE [LARGE SCALE GENOMIC DNA]</scope>
    <source>
        <strain evidence="3 5">CGMCC 1.6501</strain>
    </source>
</reference>
<dbReference type="Proteomes" id="UP000183090">
    <property type="component" value="Unassembled WGS sequence"/>
</dbReference>
<evidence type="ECO:0000313" key="5">
    <source>
        <dbReference type="Proteomes" id="UP000183090"/>
    </source>
</evidence>
<dbReference type="Gene3D" id="1.10.720.30">
    <property type="entry name" value="SAP domain"/>
    <property type="match status" value="1"/>
</dbReference>
<reference evidence="4" key="2">
    <citation type="submission" date="2015-04" db="EMBL/GenBank/DDBJ databases">
        <title>Complete genome sequence of Salinicoccus halodurans strain H3B36, isolated from the Qaidam basin of China.</title>
        <authorList>
            <person name="Ma Y."/>
            <person name="Jiang K."/>
            <person name="Xue Y."/>
        </authorList>
    </citation>
    <scope>NUCLEOTIDE SEQUENCE [LARGE SCALE GENOMIC DNA]</scope>
    <source>
        <strain evidence="4">H3B36</strain>
    </source>
</reference>
<evidence type="ECO:0000313" key="3">
    <source>
        <dbReference type="EMBL" id="SFK73250.1"/>
    </source>
</evidence>
<dbReference type="Proteomes" id="UP000034029">
    <property type="component" value="Chromosome"/>
</dbReference>
<gene>
    <name evidence="2" type="ORF">AAT16_13905</name>
    <name evidence="3" type="ORF">SAMN05216235_1354</name>
</gene>
<dbReference type="KEGG" id="shv:AAT16_13905"/>
<evidence type="ECO:0000259" key="1">
    <source>
        <dbReference type="PROSITE" id="PS50800"/>
    </source>
</evidence>
<dbReference type="EMBL" id="CP011366">
    <property type="protein sequence ID" value="AKG75180.1"/>
    <property type="molecule type" value="Genomic_DNA"/>
</dbReference>
<dbReference type="RefSeq" id="WP_046791356.1">
    <property type="nucleotide sequence ID" value="NZ_CP011366.1"/>
</dbReference>
<reference evidence="2 4" key="1">
    <citation type="journal article" date="2015" name="Int. J. Syst. Evol. Microbiol.">
        <title>Complete genome sequence of Salinicoccus halodurans H3B36, isolated from the Qaidam Basin in China.</title>
        <authorList>
            <person name="Jiang K."/>
            <person name="Xue Y."/>
            <person name="Ma Y."/>
        </authorList>
    </citation>
    <scope>NUCLEOTIDE SEQUENCE [LARGE SCALE GENOMIC DNA]</scope>
    <source>
        <strain evidence="2 4">H3B36</strain>
    </source>
</reference>
<dbReference type="OrthoDB" id="2387205at2"/>
<keyword evidence="4" id="KW-1185">Reference proteome</keyword>
<dbReference type="EMBL" id="FOTB01000003">
    <property type="protein sequence ID" value="SFK73250.1"/>
    <property type="molecule type" value="Genomic_DNA"/>
</dbReference>
<dbReference type="SMART" id="SM00513">
    <property type="entry name" value="SAP"/>
    <property type="match status" value="1"/>
</dbReference>
<dbReference type="Pfam" id="PF02037">
    <property type="entry name" value="SAP"/>
    <property type="match status" value="1"/>
</dbReference>
<dbReference type="SUPFAM" id="SSF68906">
    <property type="entry name" value="SAP domain"/>
    <property type="match status" value="1"/>
</dbReference>
<protein>
    <submittedName>
        <fullName evidence="3">SAP domain-containing protein</fullName>
    </submittedName>
</protein>